<dbReference type="RefSeq" id="WP_015875819.1">
    <property type="nucleotide sequence ID" value="NZ_CP021074.1"/>
</dbReference>
<organism evidence="8 9">
    <name type="scientific">Burkholderia glumae</name>
    <name type="common">Pseudomonas glumae</name>
    <dbReference type="NCBI Taxonomy" id="337"/>
    <lineage>
        <taxon>Bacteria</taxon>
        <taxon>Pseudomonadati</taxon>
        <taxon>Pseudomonadota</taxon>
        <taxon>Betaproteobacteria</taxon>
        <taxon>Burkholderiales</taxon>
        <taxon>Burkholderiaceae</taxon>
        <taxon>Burkholderia</taxon>
    </lineage>
</organism>
<dbReference type="CDD" id="cd17394">
    <property type="entry name" value="MFS_FucP_like"/>
    <property type="match status" value="1"/>
</dbReference>
<dbReference type="SUPFAM" id="SSF103473">
    <property type="entry name" value="MFS general substrate transporter"/>
    <property type="match status" value="1"/>
</dbReference>
<dbReference type="InterPro" id="IPR020846">
    <property type="entry name" value="MFS_dom"/>
</dbReference>
<feature type="transmembrane region" description="Helical" evidence="6">
    <location>
        <begin position="21"/>
        <end position="42"/>
    </location>
</feature>
<feature type="transmembrane region" description="Helical" evidence="6">
    <location>
        <begin position="160"/>
        <end position="178"/>
    </location>
</feature>
<sequence length="415" mass="43748">MQQVSRAGAAPAGTTERRRDWRTALLLVTSLFFMWGLSYGLLDVLNKHFQDVLHVSKAESGLLQGAYFGAYFVMAIPAALLMERFGYKRGILLGLTLYAIGALLFIPASAAASFPFFLFALFVIAAGLGCLETAANPYVTELGAPETAERRLNLSQSFNGLGSFLGPLIGGAFFFQAASPGESAEAGLGSVRVTYVVIAVVVVLLALLIARTPMPDIRQAASPAQRAAGASLWSRPHFVGGIAAQFFYVAAQVGVGAFFINYAIVHWPALSAQRASFLLSVALLLFMAGRFVSTALMGRISPAALLSVYALANVALSAVVLAGIPVVSVLALIAMFFFMSIMFPTIFALGVKDLGPQTKRGASYQVMSVVGGAIMPYAMGRVADGAGVGAAYLLPLLCFAIVAWYGWRGSRVAGA</sequence>
<reference evidence="8 9" key="1">
    <citation type="submission" date="2020-12" db="EMBL/GenBank/DDBJ databases">
        <title>FDA dAtabase for Regulatory Grade micrObial Sequences (FDA-ARGOS): Supporting development and validation of Infectious Disease Dx tests.</title>
        <authorList>
            <person name="Minogue T."/>
            <person name="Wolcott M."/>
            <person name="Wasieloski L."/>
            <person name="Aguilar W."/>
            <person name="Moore D."/>
            <person name="Jaissle J."/>
            <person name="Tallon L."/>
            <person name="Sadzewicz L."/>
            <person name="Zhao X."/>
            <person name="Boylan J."/>
            <person name="Ott S."/>
            <person name="Bowen H."/>
            <person name="Vavikolanu K."/>
            <person name="Mehta A."/>
            <person name="Aluvathingal J."/>
            <person name="Nadendla S."/>
            <person name="Yan Y."/>
            <person name="Sichtig H."/>
        </authorList>
    </citation>
    <scope>NUCLEOTIDE SEQUENCE [LARGE SCALE GENOMIC DNA]</scope>
    <source>
        <strain evidence="8 9">FDAARGOS_949</strain>
    </source>
</reference>
<evidence type="ECO:0000256" key="5">
    <source>
        <dbReference type="ARBA" id="ARBA00023136"/>
    </source>
</evidence>
<dbReference type="InterPro" id="IPR011701">
    <property type="entry name" value="MFS"/>
</dbReference>
<keyword evidence="5 6" id="KW-0472">Membrane</keyword>
<gene>
    <name evidence="8" type="primary">fucP</name>
    <name evidence="8" type="ORF">I6H06_14435</name>
</gene>
<dbReference type="Proteomes" id="UP000594892">
    <property type="component" value="Chromosome 2"/>
</dbReference>
<feature type="domain" description="Major facilitator superfamily (MFS) profile" evidence="7">
    <location>
        <begin position="24"/>
        <end position="415"/>
    </location>
</feature>
<feature type="transmembrane region" description="Helical" evidence="6">
    <location>
        <begin position="303"/>
        <end position="324"/>
    </location>
</feature>
<feature type="transmembrane region" description="Helical" evidence="6">
    <location>
        <begin position="190"/>
        <end position="210"/>
    </location>
</feature>
<protein>
    <submittedName>
        <fullName evidence="8">L-fucose:H+ symporter permease</fullName>
    </submittedName>
</protein>
<keyword evidence="2" id="KW-1003">Cell membrane</keyword>
<feature type="transmembrane region" description="Helical" evidence="6">
    <location>
        <begin position="116"/>
        <end position="139"/>
    </location>
</feature>
<feature type="transmembrane region" description="Helical" evidence="6">
    <location>
        <begin position="330"/>
        <end position="350"/>
    </location>
</feature>
<dbReference type="PANTHER" id="PTHR43702">
    <property type="entry name" value="L-FUCOSE-PROTON SYMPORTER"/>
    <property type="match status" value="1"/>
</dbReference>
<proteinExistence type="predicted"/>
<keyword evidence="4 6" id="KW-1133">Transmembrane helix</keyword>
<keyword evidence="3 6" id="KW-0812">Transmembrane</keyword>
<evidence type="ECO:0000256" key="3">
    <source>
        <dbReference type="ARBA" id="ARBA00022692"/>
    </source>
</evidence>
<feature type="transmembrane region" description="Helical" evidence="6">
    <location>
        <begin position="277"/>
        <end position="296"/>
    </location>
</feature>
<evidence type="ECO:0000256" key="2">
    <source>
        <dbReference type="ARBA" id="ARBA00022475"/>
    </source>
</evidence>
<dbReference type="GeneID" id="45698079"/>
<feature type="transmembrane region" description="Helical" evidence="6">
    <location>
        <begin position="91"/>
        <end position="110"/>
    </location>
</feature>
<feature type="transmembrane region" description="Helical" evidence="6">
    <location>
        <begin position="62"/>
        <end position="82"/>
    </location>
</feature>
<dbReference type="Gene3D" id="1.20.1250.20">
    <property type="entry name" value="MFS general substrate transporter like domains"/>
    <property type="match status" value="2"/>
</dbReference>
<dbReference type="GO" id="GO:0015535">
    <property type="term" value="F:fucose:proton symporter activity"/>
    <property type="evidence" value="ECO:0007669"/>
    <property type="project" value="InterPro"/>
</dbReference>
<dbReference type="GO" id="GO:0005886">
    <property type="term" value="C:plasma membrane"/>
    <property type="evidence" value="ECO:0007669"/>
    <property type="project" value="UniProtKB-SubCell"/>
</dbReference>
<feature type="transmembrane region" description="Helical" evidence="6">
    <location>
        <begin position="242"/>
        <end position="265"/>
    </location>
</feature>
<accession>A0AAP9Y2Q0</accession>
<name>A0AAP9Y2Q0_BURGL</name>
<evidence type="ECO:0000313" key="8">
    <source>
        <dbReference type="EMBL" id="QPQ93441.1"/>
    </source>
</evidence>
<evidence type="ECO:0000259" key="7">
    <source>
        <dbReference type="PROSITE" id="PS50850"/>
    </source>
</evidence>
<dbReference type="Pfam" id="PF07690">
    <property type="entry name" value="MFS_1"/>
    <property type="match status" value="1"/>
</dbReference>
<evidence type="ECO:0000256" key="1">
    <source>
        <dbReference type="ARBA" id="ARBA00004429"/>
    </source>
</evidence>
<evidence type="ECO:0000313" key="9">
    <source>
        <dbReference type="Proteomes" id="UP000594892"/>
    </source>
</evidence>
<dbReference type="NCBIfam" id="TIGR00885">
    <property type="entry name" value="fucP"/>
    <property type="match status" value="1"/>
</dbReference>
<dbReference type="PANTHER" id="PTHR43702:SF3">
    <property type="entry name" value="PROTEIN TSGA"/>
    <property type="match status" value="1"/>
</dbReference>
<dbReference type="EMBL" id="CP065601">
    <property type="protein sequence ID" value="QPQ93441.1"/>
    <property type="molecule type" value="Genomic_DNA"/>
</dbReference>
<evidence type="ECO:0000256" key="6">
    <source>
        <dbReference type="SAM" id="Phobius"/>
    </source>
</evidence>
<feature type="transmembrane region" description="Helical" evidence="6">
    <location>
        <begin position="385"/>
        <end position="407"/>
    </location>
</feature>
<dbReference type="InterPro" id="IPR005275">
    <property type="entry name" value="Lfuc_symporter_FucP"/>
</dbReference>
<comment type="subcellular location">
    <subcellularLocation>
        <location evidence="1">Cell inner membrane</location>
        <topology evidence="1">Multi-pass membrane protein</topology>
    </subcellularLocation>
</comment>
<dbReference type="PROSITE" id="PS50850">
    <property type="entry name" value="MFS"/>
    <property type="match status" value="1"/>
</dbReference>
<dbReference type="InterPro" id="IPR036259">
    <property type="entry name" value="MFS_trans_sf"/>
</dbReference>
<evidence type="ECO:0000256" key="4">
    <source>
        <dbReference type="ARBA" id="ARBA00022989"/>
    </source>
</evidence>
<dbReference type="InterPro" id="IPR050375">
    <property type="entry name" value="MFS_TsgA-like"/>
</dbReference>
<dbReference type="AlphaFoldDB" id="A0AAP9Y2Q0"/>